<name>A0ACC2BKW9_DIPCM</name>
<protein>
    <submittedName>
        <fullName evidence="1">Uncharacterized protein</fullName>
    </submittedName>
</protein>
<dbReference type="EMBL" id="CM055105">
    <property type="protein sequence ID" value="KAJ7530413.1"/>
    <property type="molecule type" value="Genomic_DNA"/>
</dbReference>
<evidence type="ECO:0000313" key="2">
    <source>
        <dbReference type="Proteomes" id="UP001162992"/>
    </source>
</evidence>
<evidence type="ECO:0000313" key="1">
    <source>
        <dbReference type="EMBL" id="KAJ7530413.1"/>
    </source>
</evidence>
<keyword evidence="2" id="KW-1185">Reference proteome</keyword>
<dbReference type="Proteomes" id="UP001162992">
    <property type="component" value="Chromosome 14"/>
</dbReference>
<gene>
    <name evidence="1" type="ORF">O6H91_14G003300</name>
</gene>
<comment type="caution">
    <text evidence="1">The sequence shown here is derived from an EMBL/GenBank/DDBJ whole genome shotgun (WGS) entry which is preliminary data.</text>
</comment>
<accession>A0ACC2BKW9</accession>
<reference evidence="2" key="1">
    <citation type="journal article" date="2024" name="Proc. Natl. Acad. Sci. U.S.A.">
        <title>Extraordinary preservation of gene collinearity over three hundred million years revealed in homosporous lycophytes.</title>
        <authorList>
            <person name="Li C."/>
            <person name="Wickell D."/>
            <person name="Kuo L.Y."/>
            <person name="Chen X."/>
            <person name="Nie B."/>
            <person name="Liao X."/>
            <person name="Peng D."/>
            <person name="Ji J."/>
            <person name="Jenkins J."/>
            <person name="Williams M."/>
            <person name="Shu S."/>
            <person name="Plott C."/>
            <person name="Barry K."/>
            <person name="Rajasekar S."/>
            <person name="Grimwood J."/>
            <person name="Han X."/>
            <person name="Sun S."/>
            <person name="Hou Z."/>
            <person name="He W."/>
            <person name="Dai G."/>
            <person name="Sun C."/>
            <person name="Schmutz J."/>
            <person name="Leebens-Mack J.H."/>
            <person name="Li F.W."/>
            <person name="Wang L."/>
        </authorList>
    </citation>
    <scope>NUCLEOTIDE SEQUENCE [LARGE SCALE GENOMIC DNA]</scope>
    <source>
        <strain evidence="2">cv. PW_Plant_1</strain>
    </source>
</reference>
<sequence length="908" mass="100207">MESHNQLTSYLQHSFECCLLVSFCFCVLLLFISLRRSALLLSFPLSICFLDLLTHSACVRSIMNADNRKGELADLKTQLRQLAGSRAAGVEDVKRELYKKVISYMTIGIDVSGLFSEMVMCSATSDLVLKKMCYLYVGSYAKVHPDLALLTINFLQKDCRDDDPMIRGLALRSLCSLRVKNLVEYLVGPLRTGLKDNNGYVRTVAAMGVLKLYHIAPSACTDNDFPATLKGLLIHDPDAQVVANCLSALQEIYTLEAASSEAALKERELLFGRPVIYALLNRIKEFTEWAQCLVLDVVSKYVPADPNESFDIMNVLEDRLQHANSAVVLATIKVFLQLTISMADVHQQVYERIKAPLLTLISSGSSEQSYAVLSHLHLLVMRAPMLFSSDYKHFYCRYSDPSYVKKLKIEMLTAVANESNMYEIVTELSEYAANVDVAITREAIRAVGRIALQLYDVNAIVDRLLQFLEMEKDYVTAETLVLVKDLLRKYPQWSHDCIAVVGNVSSNTVQEPKAKSALIWMLGEYSHDMLDAPYVLEGFVEGWAEEDSAEVRLELLSAVSKLFFKRPPESQKILGAALAAGIADAHQDVHDRALFYYRLLQQGVEVAECVINPPKQAVSVFADTQSSEIKDRIFDEFNSLSVVYREPSFMFLDKEHRGAYDYSEDPAAVSLVSAPADLVLPSQSLEANDNDLLLSASEKEESRGTASNGSYVPDFLTYESSSAPRSPSPPLQVVANRNSSIGSAPVARATTAGRTSQAVSALGIDDLLGLNLTFSPGGPSLSLKLNSKPALDPATFQRKWGQLPIALTMDHSFFGQPLAALSGPQPLLRHMQENLIHCMASGGQVPQFKFFFFAQKVESPPGTGFFLVECLLNTSTASANVKIKADDTSVASKFGDIFRSALTSFSLA</sequence>
<organism evidence="1 2">
    <name type="scientific">Diphasiastrum complanatum</name>
    <name type="common">Issler's clubmoss</name>
    <name type="synonym">Lycopodium complanatum</name>
    <dbReference type="NCBI Taxonomy" id="34168"/>
    <lineage>
        <taxon>Eukaryota</taxon>
        <taxon>Viridiplantae</taxon>
        <taxon>Streptophyta</taxon>
        <taxon>Embryophyta</taxon>
        <taxon>Tracheophyta</taxon>
        <taxon>Lycopodiopsida</taxon>
        <taxon>Lycopodiales</taxon>
        <taxon>Lycopodiaceae</taxon>
        <taxon>Lycopodioideae</taxon>
        <taxon>Diphasiastrum</taxon>
    </lineage>
</organism>
<proteinExistence type="predicted"/>